<organism evidence="1 2">
    <name type="scientific">Portunus trituberculatus</name>
    <name type="common">Swimming crab</name>
    <name type="synonym">Neptunus trituberculatus</name>
    <dbReference type="NCBI Taxonomy" id="210409"/>
    <lineage>
        <taxon>Eukaryota</taxon>
        <taxon>Metazoa</taxon>
        <taxon>Ecdysozoa</taxon>
        <taxon>Arthropoda</taxon>
        <taxon>Crustacea</taxon>
        <taxon>Multicrustacea</taxon>
        <taxon>Malacostraca</taxon>
        <taxon>Eumalacostraca</taxon>
        <taxon>Eucarida</taxon>
        <taxon>Decapoda</taxon>
        <taxon>Pleocyemata</taxon>
        <taxon>Brachyura</taxon>
        <taxon>Eubrachyura</taxon>
        <taxon>Portunoidea</taxon>
        <taxon>Portunidae</taxon>
        <taxon>Portuninae</taxon>
        <taxon>Portunus</taxon>
    </lineage>
</organism>
<name>A0A5B7DYQ4_PORTR</name>
<reference evidence="1 2" key="1">
    <citation type="submission" date="2019-05" db="EMBL/GenBank/DDBJ databases">
        <title>Another draft genome of Portunus trituberculatus and its Hox gene families provides insights of decapod evolution.</title>
        <authorList>
            <person name="Jeong J.-H."/>
            <person name="Song I."/>
            <person name="Kim S."/>
            <person name="Choi T."/>
            <person name="Kim D."/>
            <person name="Ryu S."/>
            <person name="Kim W."/>
        </authorList>
    </citation>
    <scope>NUCLEOTIDE SEQUENCE [LARGE SCALE GENOMIC DNA]</scope>
    <source>
        <tissue evidence="1">Muscle</tissue>
    </source>
</reference>
<dbReference type="Proteomes" id="UP000324222">
    <property type="component" value="Unassembled WGS sequence"/>
</dbReference>
<evidence type="ECO:0000313" key="1">
    <source>
        <dbReference type="EMBL" id="MPC26771.1"/>
    </source>
</evidence>
<keyword evidence="2" id="KW-1185">Reference proteome</keyword>
<accession>A0A5B7DYQ4</accession>
<dbReference type="EMBL" id="VSRR010001649">
    <property type="protein sequence ID" value="MPC26771.1"/>
    <property type="molecule type" value="Genomic_DNA"/>
</dbReference>
<protein>
    <submittedName>
        <fullName evidence="1">Uncharacterized protein</fullName>
    </submittedName>
</protein>
<sequence length="74" mass="8110">MYTAFKHTVTSGVAQSLASHHMQECAVTLVPDNGGNTLNDIAKTARPLYALFNNEIQARHVQSLKLSNDKSLKL</sequence>
<proteinExistence type="predicted"/>
<dbReference type="AlphaFoldDB" id="A0A5B7DYQ4"/>
<comment type="caution">
    <text evidence="1">The sequence shown here is derived from an EMBL/GenBank/DDBJ whole genome shotgun (WGS) entry which is preliminary data.</text>
</comment>
<gene>
    <name evidence="1" type="ORF">E2C01_019918</name>
</gene>
<evidence type="ECO:0000313" key="2">
    <source>
        <dbReference type="Proteomes" id="UP000324222"/>
    </source>
</evidence>